<protein>
    <submittedName>
        <fullName evidence="1">NADH-plastoquinone oxidoreductase subunit I</fullName>
    </submittedName>
</protein>
<accession>A0A650DRE7</accession>
<geneLocation type="chloroplast" evidence="1"/>
<name>A0A650DRE7_9APIA</name>
<gene>
    <name evidence="1" type="primary">ndhI</name>
</gene>
<reference evidence="1" key="1">
    <citation type="journal article" date="2019" name="Mitochondrial DNA Part B Resour">
        <title>The complete chloroplast genome of Torilis scabra (Apiaceae).</title>
        <authorList>
            <person name="Yao X.-Y."/>
            <person name="Chen Z.-X."/>
            <person name="Wang Q.-Z."/>
        </authorList>
    </citation>
    <scope>NUCLEOTIDE SEQUENCE</scope>
</reference>
<keyword evidence="1" id="KW-0934">Plastid</keyword>
<organism evidence="1">
    <name type="scientific">Torilis scabra</name>
    <dbReference type="NCBI Taxonomy" id="79188"/>
    <lineage>
        <taxon>Eukaryota</taxon>
        <taxon>Viridiplantae</taxon>
        <taxon>Streptophyta</taxon>
        <taxon>Embryophyta</taxon>
        <taxon>Tracheophyta</taxon>
        <taxon>Spermatophyta</taxon>
        <taxon>Magnoliopsida</taxon>
        <taxon>eudicotyledons</taxon>
        <taxon>Gunneridae</taxon>
        <taxon>Pentapetalae</taxon>
        <taxon>asterids</taxon>
        <taxon>campanulids</taxon>
        <taxon>Apiales</taxon>
        <taxon>Apiaceae</taxon>
        <taxon>Apioideae</taxon>
        <taxon>Scandiceae</taxon>
        <taxon>Torilidinae</taxon>
        <taxon>Torilis</taxon>
    </lineage>
</organism>
<keyword evidence="1" id="KW-0150">Chloroplast</keyword>
<reference evidence="1" key="2">
    <citation type="submission" date="2019-06" db="EMBL/GenBank/DDBJ databases">
        <authorList>
            <person name="Wang Q."/>
            <person name="Yao X."/>
        </authorList>
    </citation>
    <scope>NUCLEOTIDE SEQUENCE</scope>
</reference>
<proteinExistence type="predicted"/>
<dbReference type="AlphaFoldDB" id="A0A650DRE7"/>
<evidence type="ECO:0000313" key="1">
    <source>
        <dbReference type="EMBL" id="QGT35040.1"/>
    </source>
</evidence>
<sequence length="175" mass="20320">MNKNLTNFIEYNITNTKQNNLLVIDRTKRIFLYMNKKKGKFMDNPQQSLICIPNSKDLLLHYCRATAIAPINATKRIIEMSSNGRKKSVDKWIPICCLLLIKSCSTIWFDFVVQIIPYHDVSGIVVISETKILVQTIDVTPSPTVQRWKIFVIFGTIHEHHSKNDYNIYSPYVNK</sequence>
<dbReference type="EMBL" id="MN105615">
    <property type="protein sequence ID" value="QGT35040.1"/>
    <property type="molecule type" value="Genomic_DNA"/>
</dbReference>